<evidence type="ECO:0000256" key="1">
    <source>
        <dbReference type="ARBA" id="ARBA00001954"/>
    </source>
</evidence>
<comment type="cofactor">
    <cofactor evidence="1">
        <name>Fe(2+)</name>
        <dbReference type="ChEBI" id="CHEBI:29033"/>
    </cofactor>
</comment>
<organism evidence="9 10">
    <name type="scientific">Sphagnum troendelagicum</name>
    <dbReference type="NCBI Taxonomy" id="128251"/>
    <lineage>
        <taxon>Eukaryota</taxon>
        <taxon>Viridiplantae</taxon>
        <taxon>Streptophyta</taxon>
        <taxon>Embryophyta</taxon>
        <taxon>Bryophyta</taxon>
        <taxon>Sphagnophytina</taxon>
        <taxon>Sphagnopsida</taxon>
        <taxon>Sphagnales</taxon>
        <taxon>Sphagnaceae</taxon>
        <taxon>Sphagnum</taxon>
    </lineage>
</organism>
<accession>A0ABP0UGY5</accession>
<gene>
    <name evidence="9" type="ORF">CSSPTR1EN2_LOCUS15239</name>
</gene>
<dbReference type="PANTHER" id="PTHR11473:SF24">
    <property type="entry name" value="PHENYLALANINE-4-HYDROXYLASE"/>
    <property type="match status" value="1"/>
</dbReference>
<dbReference type="Proteomes" id="UP001497512">
    <property type="component" value="Chromosome 3"/>
</dbReference>
<keyword evidence="6" id="KW-0408">Iron</keyword>
<keyword evidence="7" id="KW-0503">Monooxygenase</keyword>
<evidence type="ECO:0000256" key="2">
    <source>
        <dbReference type="ARBA" id="ARBA00009712"/>
    </source>
</evidence>
<protein>
    <recommendedName>
        <fullName evidence="3">phenylalanine 4-monooxygenase</fullName>
        <ecNumber evidence="3">1.14.16.1</ecNumber>
    </recommendedName>
</protein>
<sequence>MDLVCCQFHSGTISEVQKHVPSIINSCNIASRIHANSSGPSNYKVNGLCRGRGSQHSLFLDVASFKAPMQRYDGTNVKSRVWRSPVPRATMAEQHTEATAPLPPIPRSIHDISNGDHILGFGANLAEDHPGYKDTEYKRRRSHIADLAKSHTMGEPIPNVEYSAEETQVWGHVLKALSDLYPTHACKEYLNSYPHFNFTPDRIPQLQELSEVLQRTTGWSVRPVAGLLHPRSFLNGLAFRTFHSTQYIRHGSNPMYTPEPDICHEILGHIPMLADRTFADLAYIIGTASLGVSEKEIWHLTKLYWYTVEFGTVQEEDGVKAFGAGLLSSFGELKHMKTGTDGIMPEFMELDPFAKLPKMSYKDGFQKKYFLCESFQDAVAKLQAYSKQILRPEVEALILEAKRSQLGKML</sequence>
<dbReference type="InterPro" id="IPR001273">
    <property type="entry name" value="ArAA_hydroxylase"/>
</dbReference>
<keyword evidence="5" id="KW-0560">Oxidoreductase</keyword>
<dbReference type="PROSITE" id="PS51410">
    <property type="entry name" value="BH4_AAA_HYDROXYL_2"/>
    <property type="match status" value="1"/>
</dbReference>
<dbReference type="SUPFAM" id="SSF56534">
    <property type="entry name" value="Aromatic aminoacid monoxygenases, catalytic and oligomerization domains"/>
    <property type="match status" value="1"/>
</dbReference>
<evidence type="ECO:0000259" key="8">
    <source>
        <dbReference type="PROSITE" id="PS51410"/>
    </source>
</evidence>
<dbReference type="InterPro" id="IPR018301">
    <property type="entry name" value="ArAA_hydroxylase_Fe/CU_BS"/>
</dbReference>
<dbReference type="PANTHER" id="PTHR11473">
    <property type="entry name" value="AROMATIC AMINO ACID HYDROXYLASE"/>
    <property type="match status" value="1"/>
</dbReference>
<evidence type="ECO:0000313" key="9">
    <source>
        <dbReference type="EMBL" id="CAK9220170.1"/>
    </source>
</evidence>
<evidence type="ECO:0000256" key="3">
    <source>
        <dbReference type="ARBA" id="ARBA00011995"/>
    </source>
</evidence>
<dbReference type="EC" id="1.14.16.1" evidence="3"/>
<dbReference type="PRINTS" id="PR00372">
    <property type="entry name" value="FYWHYDRXLASE"/>
</dbReference>
<dbReference type="EMBL" id="OZ019895">
    <property type="protein sequence ID" value="CAK9220170.1"/>
    <property type="molecule type" value="Genomic_DNA"/>
</dbReference>
<name>A0ABP0UGY5_9BRYO</name>
<keyword evidence="10" id="KW-1185">Reference proteome</keyword>
<dbReference type="Pfam" id="PF00351">
    <property type="entry name" value="Biopterin_H"/>
    <property type="match status" value="1"/>
</dbReference>
<evidence type="ECO:0000313" key="10">
    <source>
        <dbReference type="Proteomes" id="UP001497512"/>
    </source>
</evidence>
<evidence type="ECO:0000256" key="5">
    <source>
        <dbReference type="ARBA" id="ARBA00023002"/>
    </source>
</evidence>
<evidence type="ECO:0000256" key="7">
    <source>
        <dbReference type="ARBA" id="ARBA00023033"/>
    </source>
</evidence>
<evidence type="ECO:0000256" key="4">
    <source>
        <dbReference type="ARBA" id="ARBA00022723"/>
    </source>
</evidence>
<comment type="similarity">
    <text evidence="2">Belongs to the biopterin-dependent aromatic amino acid hydroxylase family.</text>
</comment>
<dbReference type="Gene3D" id="1.10.800.10">
    <property type="entry name" value="Aromatic amino acid hydroxylase"/>
    <property type="match status" value="1"/>
</dbReference>
<proteinExistence type="inferred from homology"/>
<dbReference type="InterPro" id="IPR036951">
    <property type="entry name" value="ArAA_hydroxylase_sf"/>
</dbReference>
<keyword evidence="4" id="KW-0479">Metal-binding</keyword>
<reference evidence="9" key="1">
    <citation type="submission" date="2024-02" db="EMBL/GenBank/DDBJ databases">
        <authorList>
            <consortium name="ELIXIR-Norway"/>
            <consortium name="Elixir Norway"/>
        </authorList>
    </citation>
    <scope>NUCLEOTIDE SEQUENCE</scope>
</reference>
<dbReference type="InterPro" id="IPR036329">
    <property type="entry name" value="Aro-AA_hydroxylase_C_sf"/>
</dbReference>
<dbReference type="InterPro" id="IPR019774">
    <property type="entry name" value="Aromatic-AA_hydroxylase_C"/>
</dbReference>
<feature type="domain" description="Biopterin-dependent aromatic amino acid hydroxylase family profile" evidence="8">
    <location>
        <begin position="90"/>
        <end position="410"/>
    </location>
</feature>
<evidence type="ECO:0000256" key="6">
    <source>
        <dbReference type="ARBA" id="ARBA00023004"/>
    </source>
</evidence>
<dbReference type="PROSITE" id="PS00367">
    <property type="entry name" value="BH4_AAA_HYDROXYL_1"/>
    <property type="match status" value="1"/>
</dbReference>